<evidence type="ECO:0000313" key="3">
    <source>
        <dbReference type="Proteomes" id="UP000184207"/>
    </source>
</evidence>
<dbReference type="AlphaFoldDB" id="A0A1M7SPC7"/>
<reference evidence="3" key="1">
    <citation type="submission" date="2016-12" db="EMBL/GenBank/DDBJ databases">
        <authorList>
            <person name="Varghese N."/>
            <person name="Submissions S."/>
        </authorList>
    </citation>
    <scope>NUCLEOTIDE SEQUENCE [LARGE SCALE GENOMIC DNA]</scope>
    <source>
        <strain evidence="3">DSM 13020</strain>
    </source>
</reference>
<feature type="transmembrane region" description="Helical" evidence="1">
    <location>
        <begin position="58"/>
        <end position="80"/>
    </location>
</feature>
<gene>
    <name evidence="2" type="ORF">SAMN02745226_01096</name>
</gene>
<keyword evidence="1" id="KW-1133">Transmembrane helix</keyword>
<keyword evidence="1" id="KW-0812">Transmembrane</keyword>
<evidence type="ECO:0000256" key="1">
    <source>
        <dbReference type="SAM" id="Phobius"/>
    </source>
</evidence>
<dbReference type="Proteomes" id="UP000184207">
    <property type="component" value="Unassembled WGS sequence"/>
</dbReference>
<dbReference type="GO" id="GO:0015661">
    <property type="term" value="F:L-lysine efflux transmembrane transporter activity"/>
    <property type="evidence" value="ECO:0007669"/>
    <property type="project" value="InterPro"/>
</dbReference>
<dbReference type="Pfam" id="PF03956">
    <property type="entry name" value="Lys_export"/>
    <property type="match status" value="1"/>
</dbReference>
<proteinExistence type="predicted"/>
<name>A0A1M7SPC7_FERGO</name>
<protein>
    <recommendedName>
        <fullName evidence="4">Lysine exporter LysO</fullName>
    </recommendedName>
</protein>
<organism evidence="2 3">
    <name type="scientific">Fervidobacterium gondwanense DSM 13020</name>
    <dbReference type="NCBI Taxonomy" id="1121883"/>
    <lineage>
        <taxon>Bacteria</taxon>
        <taxon>Thermotogati</taxon>
        <taxon>Thermotogota</taxon>
        <taxon>Thermotogae</taxon>
        <taxon>Thermotogales</taxon>
        <taxon>Fervidobacteriaceae</taxon>
        <taxon>Fervidobacterium</taxon>
    </lineage>
</organism>
<dbReference type="RefSeq" id="WP_072759212.1">
    <property type="nucleotide sequence ID" value="NZ_FRDJ01000005.1"/>
</dbReference>
<dbReference type="InterPro" id="IPR005642">
    <property type="entry name" value="LysO"/>
</dbReference>
<evidence type="ECO:0000313" key="2">
    <source>
        <dbReference type="EMBL" id="SHN60284.1"/>
    </source>
</evidence>
<dbReference type="EMBL" id="FRDJ01000005">
    <property type="protein sequence ID" value="SHN60284.1"/>
    <property type="molecule type" value="Genomic_DNA"/>
</dbReference>
<evidence type="ECO:0008006" key="4">
    <source>
        <dbReference type="Google" id="ProtNLM"/>
    </source>
</evidence>
<keyword evidence="3" id="KW-1185">Reference proteome</keyword>
<dbReference type="STRING" id="1121883.SAMN02745226_01096"/>
<accession>A0A1M7SPC7</accession>
<dbReference type="OrthoDB" id="49348at2"/>
<feature type="transmembrane region" description="Helical" evidence="1">
    <location>
        <begin position="27"/>
        <end position="46"/>
    </location>
</feature>
<keyword evidence="1" id="KW-0472">Membrane</keyword>
<sequence length="87" mass="9784">MIWWVLIVFFAGFFVGKFINTKWIGKYKVIMLLTMTLLFSLGLKIGSNDELFSKIDSIIFFGLLIALAGGAGSFLVGYIIERVVNKK</sequence>